<evidence type="ECO:0000313" key="17">
    <source>
        <dbReference type="Proteomes" id="UP000249769"/>
    </source>
</evidence>
<dbReference type="GO" id="GO:0035516">
    <property type="term" value="F:broad specificity oxidative DNA demethylase activity"/>
    <property type="evidence" value="ECO:0007669"/>
    <property type="project" value="UniProtKB-EC"/>
</dbReference>
<keyword evidence="4" id="KW-0223">Dioxygenase</keyword>
<dbReference type="PROSITE" id="PS51471">
    <property type="entry name" value="FE2OG_OXY"/>
    <property type="match status" value="1"/>
</dbReference>
<dbReference type="Pfam" id="PF13532">
    <property type="entry name" value="2OG-FeII_Oxy_2"/>
    <property type="match status" value="1"/>
</dbReference>
<reference evidence="16 17" key="1">
    <citation type="submission" date="2017-08" db="EMBL/GenBank/DDBJ databases">
        <title>Infants hospitalized years apart are colonized by the same room-sourced microbial strains.</title>
        <authorList>
            <person name="Brooks B."/>
            <person name="Olm M.R."/>
            <person name="Firek B.A."/>
            <person name="Baker R."/>
            <person name="Thomas B.C."/>
            <person name="Morowitz M.J."/>
            <person name="Banfield J.F."/>
        </authorList>
    </citation>
    <scope>NUCLEOTIDE SEQUENCE [LARGE SCALE GENOMIC DNA]</scope>
    <source>
        <strain evidence="16">S2_009_000_R2_73</strain>
    </source>
</reference>
<keyword evidence="3" id="KW-0227">DNA damage</keyword>
<evidence type="ECO:0000256" key="6">
    <source>
        <dbReference type="ARBA" id="ARBA00023004"/>
    </source>
</evidence>
<comment type="function">
    <text evidence="9">Dioxygenase that repairs alkylated DNA and RNA containing 3-methylcytosine or 1-methyladenine by oxidative demethylation. Has highest activity towards 3-methylcytosine. Has lower activity towards alkylated DNA containing ethenoadenine, and no detectable activity towards 1-methylguanine or 3-methylthymine. Accepts double-stranded and single-stranded substrates. Requires molecular oxygen, alpha-ketoglutarate and iron. Provides extensive resistance to alkylating agents such as MMS and DMS (SN2 agents), but not to MMNG and MNU (SN1 agents).</text>
</comment>
<dbReference type="EMBL" id="QFOL01000004">
    <property type="protein sequence ID" value="PZP54091.1"/>
    <property type="molecule type" value="Genomic_DNA"/>
</dbReference>
<keyword evidence="16" id="KW-0808">Transferase</keyword>
<dbReference type="FunFam" id="2.60.120.590:FF:000005">
    <property type="entry name" value="Alpha-ketoglutarate-dependent dioxygenase AlkB"/>
    <property type="match status" value="1"/>
</dbReference>
<dbReference type="AlphaFoldDB" id="A0A2W5FDH6"/>
<dbReference type="GO" id="GO:0035513">
    <property type="term" value="P:oxidative RNA demethylation"/>
    <property type="evidence" value="ECO:0007669"/>
    <property type="project" value="TreeGrafter"/>
</dbReference>
<dbReference type="InterPro" id="IPR005123">
    <property type="entry name" value="Oxoglu/Fe-dep_dioxygenase_dom"/>
</dbReference>
<evidence type="ECO:0000256" key="3">
    <source>
        <dbReference type="ARBA" id="ARBA00022763"/>
    </source>
</evidence>
<dbReference type="GO" id="GO:0035515">
    <property type="term" value="F:oxidative RNA demethylase activity"/>
    <property type="evidence" value="ECO:0007669"/>
    <property type="project" value="TreeGrafter"/>
</dbReference>
<feature type="binding site" evidence="14">
    <location>
        <position position="134"/>
    </location>
    <ligand>
        <name>Fe cation</name>
        <dbReference type="ChEBI" id="CHEBI:24875"/>
        <note>catalytic</note>
    </ligand>
</feature>
<evidence type="ECO:0000259" key="15">
    <source>
        <dbReference type="PROSITE" id="PS51471"/>
    </source>
</evidence>
<keyword evidence="5" id="KW-0560">Oxidoreductase</keyword>
<evidence type="ECO:0000256" key="4">
    <source>
        <dbReference type="ARBA" id="ARBA00022964"/>
    </source>
</evidence>
<evidence type="ECO:0000256" key="10">
    <source>
        <dbReference type="ARBA" id="ARBA00066725"/>
    </source>
</evidence>
<evidence type="ECO:0000256" key="11">
    <source>
        <dbReference type="ARBA" id="ARBA00072243"/>
    </source>
</evidence>
<comment type="caution">
    <text evidence="16">The sequence shown here is derived from an EMBL/GenBank/DDBJ whole genome shotgun (WGS) entry which is preliminary data.</text>
</comment>
<dbReference type="GO" id="GO:0008198">
    <property type="term" value="F:ferrous iron binding"/>
    <property type="evidence" value="ECO:0007669"/>
    <property type="project" value="TreeGrafter"/>
</dbReference>
<dbReference type="GO" id="GO:0005737">
    <property type="term" value="C:cytoplasm"/>
    <property type="evidence" value="ECO:0007669"/>
    <property type="project" value="TreeGrafter"/>
</dbReference>
<dbReference type="GO" id="GO:0008168">
    <property type="term" value="F:methyltransferase activity"/>
    <property type="evidence" value="ECO:0007669"/>
    <property type="project" value="UniProtKB-KW"/>
</dbReference>
<dbReference type="PANTHER" id="PTHR16557:SF2">
    <property type="entry name" value="NUCLEIC ACID DIOXYGENASE ALKBH1"/>
    <property type="match status" value="1"/>
</dbReference>
<comment type="cofactor">
    <cofactor evidence="14">
        <name>Fe(2+)</name>
        <dbReference type="ChEBI" id="CHEBI:29033"/>
    </cofactor>
    <text evidence="14">Binds 1 Fe(2+) ion per subunit.</text>
</comment>
<dbReference type="GO" id="GO:0032259">
    <property type="term" value="P:methylation"/>
    <property type="evidence" value="ECO:0007669"/>
    <property type="project" value="UniProtKB-KW"/>
</dbReference>
<comment type="similarity">
    <text evidence="1">Belongs to the alkB family.</text>
</comment>
<dbReference type="SUPFAM" id="SSF51197">
    <property type="entry name" value="Clavaminate synthase-like"/>
    <property type="match status" value="1"/>
</dbReference>
<dbReference type="Proteomes" id="UP000249769">
    <property type="component" value="Unassembled WGS sequence"/>
</dbReference>
<dbReference type="EC" id="1.14.11.33" evidence="10"/>
<dbReference type="InterPro" id="IPR037151">
    <property type="entry name" value="AlkB-like_sf"/>
</dbReference>
<feature type="binding site" evidence="14">
    <location>
        <position position="190"/>
    </location>
    <ligand>
        <name>Fe cation</name>
        <dbReference type="ChEBI" id="CHEBI:24875"/>
        <note>catalytic</note>
    </ligand>
</feature>
<dbReference type="InterPro" id="IPR027450">
    <property type="entry name" value="AlkB-like"/>
</dbReference>
<keyword evidence="16" id="KW-0489">Methyltransferase</keyword>
<evidence type="ECO:0000256" key="2">
    <source>
        <dbReference type="ARBA" id="ARBA00022723"/>
    </source>
</evidence>
<evidence type="ECO:0000256" key="8">
    <source>
        <dbReference type="ARBA" id="ARBA00050106"/>
    </source>
</evidence>
<gene>
    <name evidence="16" type="ORF">DI595_01245</name>
</gene>
<feature type="binding site" evidence="14">
    <location>
        <position position="136"/>
    </location>
    <ligand>
        <name>Fe cation</name>
        <dbReference type="ChEBI" id="CHEBI:24875"/>
        <note>catalytic</note>
    </ligand>
</feature>
<name>A0A2W5FDH6_9HYPH</name>
<evidence type="ECO:0000256" key="5">
    <source>
        <dbReference type="ARBA" id="ARBA00023002"/>
    </source>
</evidence>
<evidence type="ECO:0000256" key="1">
    <source>
        <dbReference type="ARBA" id="ARBA00007879"/>
    </source>
</evidence>
<comment type="catalytic activity">
    <reaction evidence="8">
        <text>a methylated nucleobase within DNA + 2-oxoglutarate + O2 = a nucleobase within DNA + formaldehyde + succinate + CO2</text>
        <dbReference type="Rhea" id="RHEA:30299"/>
        <dbReference type="Rhea" id="RHEA-COMP:12192"/>
        <dbReference type="Rhea" id="RHEA-COMP:12193"/>
        <dbReference type="ChEBI" id="CHEBI:15379"/>
        <dbReference type="ChEBI" id="CHEBI:16526"/>
        <dbReference type="ChEBI" id="CHEBI:16810"/>
        <dbReference type="ChEBI" id="CHEBI:16842"/>
        <dbReference type="ChEBI" id="CHEBI:30031"/>
        <dbReference type="ChEBI" id="CHEBI:32875"/>
        <dbReference type="ChEBI" id="CHEBI:64428"/>
        <dbReference type="EC" id="1.14.11.33"/>
    </reaction>
</comment>
<evidence type="ECO:0000256" key="9">
    <source>
        <dbReference type="ARBA" id="ARBA00055649"/>
    </source>
</evidence>
<evidence type="ECO:0000256" key="7">
    <source>
        <dbReference type="ARBA" id="ARBA00023204"/>
    </source>
</evidence>
<evidence type="ECO:0000256" key="12">
    <source>
        <dbReference type="ARBA" id="ARBA00080712"/>
    </source>
</evidence>
<dbReference type="GO" id="GO:0006281">
    <property type="term" value="P:DNA repair"/>
    <property type="evidence" value="ECO:0007669"/>
    <property type="project" value="UniProtKB-KW"/>
</dbReference>
<accession>A0A2W5FDH6</accession>
<evidence type="ECO:0000313" key="16">
    <source>
        <dbReference type="EMBL" id="PZP54091.1"/>
    </source>
</evidence>
<sequence length="216" mass="23699">MPDLFDTIVPTAPVTEIMADGATLLRGAALPYEKDLLAALDSITAQSPFRHMVTPGGFTMSVAMTNCGAAGWVTDRTGYRYDRNDPESGRPWPAMPACFFDLAVEAATKAGYPDFRPDACLINRYEPGARLSLHQDKNERDFSNPIVSVSLGLPATFQFGGLKRNDPVRKYPLRHGDVAVWGGPSRLFYHGVPELKDGVHETVGRMRINLTFRGAL</sequence>
<protein>
    <recommendedName>
        <fullName evidence="11">Alpha-ketoglutarate-dependent dioxygenase AlkB</fullName>
        <ecNumber evidence="10">1.14.11.33</ecNumber>
    </recommendedName>
    <alternativeName>
        <fullName evidence="12">Alkylated DNA repair protein AlkB</fullName>
    </alternativeName>
    <alternativeName>
        <fullName evidence="13">DNA oxidative demethylase AlkB</fullName>
    </alternativeName>
</protein>
<dbReference type="InterPro" id="IPR004574">
    <property type="entry name" value="Alkb"/>
</dbReference>
<evidence type="ECO:0000256" key="13">
    <source>
        <dbReference type="ARBA" id="ARBA00082512"/>
    </source>
</evidence>
<evidence type="ECO:0000256" key="14">
    <source>
        <dbReference type="PIRSR" id="PIRSR604574-2"/>
    </source>
</evidence>
<keyword evidence="2 14" id="KW-0479">Metal-binding</keyword>
<proteinExistence type="inferred from homology"/>
<keyword evidence="7" id="KW-0234">DNA repair</keyword>
<dbReference type="PANTHER" id="PTHR16557">
    <property type="entry name" value="ALKYLATED DNA REPAIR PROTEIN ALKB-RELATED"/>
    <property type="match status" value="1"/>
</dbReference>
<keyword evidence="6 14" id="KW-0408">Iron</keyword>
<dbReference type="Gene3D" id="2.60.120.590">
    <property type="entry name" value="Alpha-ketoglutarate-dependent dioxygenase AlkB-like"/>
    <property type="match status" value="1"/>
</dbReference>
<feature type="domain" description="Fe2OG dioxygenase" evidence="15">
    <location>
        <begin position="116"/>
        <end position="216"/>
    </location>
</feature>
<organism evidence="16 17">
    <name type="scientific">Agrobacterium fabrum</name>
    <dbReference type="NCBI Taxonomy" id="1176649"/>
    <lineage>
        <taxon>Bacteria</taxon>
        <taxon>Pseudomonadati</taxon>
        <taxon>Pseudomonadota</taxon>
        <taxon>Alphaproteobacteria</taxon>
        <taxon>Hyphomicrobiales</taxon>
        <taxon>Rhizobiaceae</taxon>
        <taxon>Rhizobium/Agrobacterium group</taxon>
        <taxon>Agrobacterium</taxon>
        <taxon>Agrobacterium tumefaciens complex</taxon>
    </lineage>
</organism>
<dbReference type="NCBIfam" id="NF011930">
    <property type="entry name" value="PRK15401.1"/>
    <property type="match status" value="1"/>
</dbReference>